<dbReference type="Pfam" id="PF04193">
    <property type="entry name" value="PQ-loop"/>
    <property type="match status" value="2"/>
</dbReference>
<reference evidence="6" key="1">
    <citation type="submission" date="2015-04" db="UniProtKB">
        <authorList>
            <consortium name="EnsemblPlants"/>
        </authorList>
    </citation>
    <scope>IDENTIFICATION</scope>
</reference>
<dbReference type="eggNOG" id="KOG2913">
    <property type="taxonomic scope" value="Eukaryota"/>
</dbReference>
<dbReference type="STRING" id="4537.A0A0E0JGT1"/>
<dbReference type="Gene3D" id="1.20.1280.290">
    <property type="match status" value="1"/>
</dbReference>
<evidence type="ECO:0000256" key="5">
    <source>
        <dbReference type="SAM" id="Phobius"/>
    </source>
</evidence>
<dbReference type="EnsemblPlants" id="OPUNC01G10390.3">
    <property type="protein sequence ID" value="OPUNC01G10390.3"/>
    <property type="gene ID" value="OPUNC01G10390"/>
</dbReference>
<dbReference type="GO" id="GO:0016020">
    <property type="term" value="C:membrane"/>
    <property type="evidence" value="ECO:0007669"/>
    <property type="project" value="UniProtKB-SubCell"/>
</dbReference>
<keyword evidence="4 5" id="KW-0472">Membrane</keyword>
<evidence type="ECO:0000256" key="2">
    <source>
        <dbReference type="ARBA" id="ARBA00022692"/>
    </source>
</evidence>
<reference evidence="6" key="2">
    <citation type="submission" date="2018-05" db="EMBL/GenBank/DDBJ databases">
        <title>OpunRS2 (Oryza punctata Reference Sequence Version 2).</title>
        <authorList>
            <person name="Zhang J."/>
            <person name="Kudrna D."/>
            <person name="Lee S."/>
            <person name="Talag J."/>
            <person name="Welchert J."/>
            <person name="Wing R.A."/>
        </authorList>
    </citation>
    <scope>NUCLEOTIDE SEQUENCE [LARGE SCALE GENOMIC DNA]</scope>
</reference>
<feature type="transmembrane region" description="Helical" evidence="5">
    <location>
        <begin position="420"/>
        <end position="439"/>
    </location>
</feature>
<evidence type="ECO:0000313" key="7">
    <source>
        <dbReference type="Proteomes" id="UP000026962"/>
    </source>
</evidence>
<dbReference type="FunFam" id="1.20.1280.290:FF:000019">
    <property type="entry name" value="PQ-loop repeat family protein / transmembrane family protein"/>
    <property type="match status" value="1"/>
</dbReference>
<dbReference type="InterPro" id="IPR051415">
    <property type="entry name" value="LAAT-1"/>
</dbReference>
<dbReference type="AlphaFoldDB" id="A0A0E0JGT1"/>
<evidence type="ECO:0000256" key="3">
    <source>
        <dbReference type="ARBA" id="ARBA00022989"/>
    </source>
</evidence>
<protein>
    <submittedName>
        <fullName evidence="6">Uncharacterized protein</fullName>
    </submittedName>
</protein>
<name>A0A0E0JGT1_ORYPU</name>
<feature type="transmembrane region" description="Helical" evidence="5">
    <location>
        <begin position="445"/>
        <end position="463"/>
    </location>
</feature>
<evidence type="ECO:0000256" key="1">
    <source>
        <dbReference type="ARBA" id="ARBA00004141"/>
    </source>
</evidence>
<comment type="subcellular location">
    <subcellularLocation>
        <location evidence="1">Membrane</location>
        <topology evidence="1">Multi-pass membrane protein</topology>
    </subcellularLocation>
</comment>
<dbReference type="InterPro" id="IPR006603">
    <property type="entry name" value="PQ-loop_rpt"/>
</dbReference>
<dbReference type="Gramene" id="OPUNC01G10390.3">
    <property type="protein sequence ID" value="OPUNC01G10390.3"/>
    <property type="gene ID" value="OPUNC01G10390"/>
</dbReference>
<dbReference type="PANTHER" id="PTHR16201:SF44">
    <property type="entry name" value="SEVEN TRANSMEMBRANE PROTEIN 1"/>
    <property type="match status" value="1"/>
</dbReference>
<keyword evidence="3 5" id="KW-1133">Transmembrane helix</keyword>
<sequence>MYPRTTYVAFATADKETRHERRAQSIQKRGATLAAHPAEAAAINSRRDREFARETTCFLSVSRPRFRPSHLVFSNSSIASSSSLPEEKYRERFFSLRSGAQMGIFSGAGAHRPSCPLAANCAKWAQTYLKYCLCSTRDGMALTLGLLSVISWGVAEVPQIITNYKHKSTEGLSLAFLMTWIVGDFFNLIGCFLEPETLPTQFYMALLYTITTIILTGQTVYYSHIYHRLKPKKARATSKPQRHQRADASLREKLLGPKVIGEIRNNSHLGATVPIPTSSPITVINTEIARHRHGPSSLSEYYYTSARSLSSSPVPMAGTWSANYHQTNSPPEIDDQKESLVSEFAPAQYTASPLIKNSLSVVPWMSLLLGMSVLHFLVGTTHQEVPNGIVVPVGRRLLLLADDHADSSVSNGSGSGIGSFLGWAMAVIYMGGRLPQIWLNGLNPLMFTFALVGNVTYVGSILVKSMDWSKLKPNLPWLVDAGGCVLLDTFRHVPDEPDSADKV</sequence>
<dbReference type="Proteomes" id="UP000026962">
    <property type="component" value="Chromosome 1"/>
</dbReference>
<accession>A0A0E0JGT1</accession>
<proteinExistence type="predicted"/>
<dbReference type="SMART" id="SM00679">
    <property type="entry name" value="CTNS"/>
    <property type="match status" value="2"/>
</dbReference>
<feature type="transmembrane region" description="Helical" evidence="5">
    <location>
        <begin position="202"/>
        <end position="223"/>
    </location>
</feature>
<evidence type="ECO:0000256" key="4">
    <source>
        <dbReference type="ARBA" id="ARBA00023136"/>
    </source>
</evidence>
<dbReference type="HOGENOM" id="CLU_019699_2_1_1"/>
<keyword evidence="2 5" id="KW-0812">Transmembrane</keyword>
<feature type="transmembrane region" description="Helical" evidence="5">
    <location>
        <begin position="172"/>
        <end position="190"/>
    </location>
</feature>
<evidence type="ECO:0000313" key="6">
    <source>
        <dbReference type="EnsemblPlants" id="OPUNC01G10390.3"/>
    </source>
</evidence>
<organism evidence="6">
    <name type="scientific">Oryza punctata</name>
    <name type="common">Red rice</name>
    <dbReference type="NCBI Taxonomy" id="4537"/>
    <lineage>
        <taxon>Eukaryota</taxon>
        <taxon>Viridiplantae</taxon>
        <taxon>Streptophyta</taxon>
        <taxon>Embryophyta</taxon>
        <taxon>Tracheophyta</taxon>
        <taxon>Spermatophyta</taxon>
        <taxon>Magnoliopsida</taxon>
        <taxon>Liliopsida</taxon>
        <taxon>Poales</taxon>
        <taxon>Poaceae</taxon>
        <taxon>BOP clade</taxon>
        <taxon>Oryzoideae</taxon>
        <taxon>Oryzeae</taxon>
        <taxon>Oryzinae</taxon>
        <taxon>Oryza</taxon>
    </lineage>
</organism>
<keyword evidence="7" id="KW-1185">Reference proteome</keyword>
<dbReference type="PANTHER" id="PTHR16201">
    <property type="entry name" value="SEVEN TRANSMEMBRANE PROTEIN 1-RELATED"/>
    <property type="match status" value="1"/>
</dbReference>